<dbReference type="AlphaFoldDB" id="A0A0U5L5P1"/>
<dbReference type="KEGG" id="ege:EM595_2463"/>
<evidence type="ECO:0000313" key="2">
    <source>
        <dbReference type="Proteomes" id="UP000059419"/>
    </source>
</evidence>
<protein>
    <submittedName>
        <fullName evidence="1">Uncharacterized protein</fullName>
    </submittedName>
</protein>
<dbReference type="PATRIC" id="fig|1619313.3.peg.2560"/>
<keyword evidence="2" id="KW-1185">Reference proteome</keyword>
<gene>
    <name evidence="1" type="ORF">EM595_2463</name>
</gene>
<sequence length="74" mass="8075">MATHPDSGSKNRMQMMALPARGHKILFSAGEGYNGQSAVKPAGWCLRQRTIRALKGTDRHLTAEDAAKRRALQG</sequence>
<accession>A0A0U5L5P1</accession>
<name>A0A0U5L5P1_9GAMM</name>
<proteinExistence type="predicted"/>
<dbReference type="EMBL" id="LN907827">
    <property type="protein sequence ID" value="CUU24696.1"/>
    <property type="molecule type" value="Genomic_DNA"/>
</dbReference>
<reference evidence="2" key="1">
    <citation type="submission" date="2015-11" db="EMBL/GenBank/DDBJ databases">
        <authorList>
            <person name="Blom J."/>
        </authorList>
    </citation>
    <scope>NUCLEOTIDE SEQUENCE [LARGE SCALE GENOMIC DNA]</scope>
</reference>
<dbReference type="Proteomes" id="UP000059419">
    <property type="component" value="Chromosome 1"/>
</dbReference>
<organism evidence="1 2">
    <name type="scientific">Duffyella gerundensis</name>
    <dbReference type="NCBI Taxonomy" id="1619313"/>
    <lineage>
        <taxon>Bacteria</taxon>
        <taxon>Pseudomonadati</taxon>
        <taxon>Pseudomonadota</taxon>
        <taxon>Gammaproteobacteria</taxon>
        <taxon>Enterobacterales</taxon>
        <taxon>Erwiniaceae</taxon>
        <taxon>Duffyella</taxon>
    </lineage>
</organism>
<evidence type="ECO:0000313" key="1">
    <source>
        <dbReference type="EMBL" id="CUU24696.1"/>
    </source>
</evidence>